<organism evidence="7 8">
    <name type="scientific">Vicingus serpentipes</name>
    <dbReference type="NCBI Taxonomy" id="1926625"/>
    <lineage>
        <taxon>Bacteria</taxon>
        <taxon>Pseudomonadati</taxon>
        <taxon>Bacteroidota</taxon>
        <taxon>Flavobacteriia</taxon>
        <taxon>Flavobacteriales</taxon>
        <taxon>Vicingaceae</taxon>
        <taxon>Vicingus</taxon>
    </lineage>
</organism>
<evidence type="ECO:0000256" key="5">
    <source>
        <dbReference type="ARBA" id="ARBA00023136"/>
    </source>
</evidence>
<feature type="transmembrane region" description="Helical" evidence="6">
    <location>
        <begin position="168"/>
        <end position="189"/>
    </location>
</feature>
<dbReference type="Proteomes" id="UP000321721">
    <property type="component" value="Unassembled WGS sequence"/>
</dbReference>
<dbReference type="InterPro" id="IPR002797">
    <property type="entry name" value="Polysacc_synth"/>
</dbReference>
<evidence type="ECO:0000256" key="1">
    <source>
        <dbReference type="ARBA" id="ARBA00004651"/>
    </source>
</evidence>
<keyword evidence="8" id="KW-1185">Reference proteome</keyword>
<feature type="transmembrane region" description="Helical" evidence="6">
    <location>
        <begin position="387"/>
        <end position="406"/>
    </location>
</feature>
<dbReference type="PANTHER" id="PTHR30250:SF11">
    <property type="entry name" value="O-ANTIGEN TRANSPORTER-RELATED"/>
    <property type="match status" value="1"/>
</dbReference>
<keyword evidence="3 6" id="KW-0812">Transmembrane</keyword>
<protein>
    <submittedName>
        <fullName evidence="7">Lipopolysaccharide biosynthesis protein</fullName>
    </submittedName>
</protein>
<feature type="transmembrane region" description="Helical" evidence="6">
    <location>
        <begin position="53"/>
        <end position="74"/>
    </location>
</feature>
<dbReference type="EMBL" id="VOOS01000003">
    <property type="protein sequence ID" value="TXB65260.1"/>
    <property type="molecule type" value="Genomic_DNA"/>
</dbReference>
<gene>
    <name evidence="7" type="ORF">FRY74_07510</name>
</gene>
<accession>A0A5C6RUM1</accession>
<feature type="transmembrane region" description="Helical" evidence="6">
    <location>
        <begin position="356"/>
        <end position="375"/>
    </location>
</feature>
<dbReference type="GO" id="GO:0005886">
    <property type="term" value="C:plasma membrane"/>
    <property type="evidence" value="ECO:0007669"/>
    <property type="project" value="UniProtKB-SubCell"/>
</dbReference>
<evidence type="ECO:0000256" key="4">
    <source>
        <dbReference type="ARBA" id="ARBA00022989"/>
    </source>
</evidence>
<dbReference type="AlphaFoldDB" id="A0A5C6RUM1"/>
<evidence type="ECO:0000256" key="6">
    <source>
        <dbReference type="SAM" id="Phobius"/>
    </source>
</evidence>
<keyword evidence="4 6" id="KW-1133">Transmembrane helix</keyword>
<dbReference type="PANTHER" id="PTHR30250">
    <property type="entry name" value="PST FAMILY PREDICTED COLANIC ACID TRANSPORTER"/>
    <property type="match status" value="1"/>
</dbReference>
<feature type="transmembrane region" description="Helical" evidence="6">
    <location>
        <begin position="325"/>
        <end position="344"/>
    </location>
</feature>
<name>A0A5C6RUM1_9FLAO</name>
<sequence length="450" mass="50776">MITNLFNKFFSGHERSVKAKKNILGSFALKGMSMLISLLLVPLTIDYLNPTKYGIWITLMSVIAWFNFFDVGLGNGLRNKFATAKAEGKDELARTYISTTYAIITIISISLFIIFFLINHFLNWGKILNTTNDLVELEKLVFIVFSVFCMQFIVKLINVIFIADQRPVMSNLINTTASLVSLITVVILMKTTKGSLFYLGASFSLINLIIPLLAGIWFFNTSYKKYKPTFSSVDFSHLKELVSLGMRFFIMQGAALVVFMTDNMIITQTTGPQDVTPYNIAYKYFGIVTMVFTIVTTPLWSAYTEAYVKKDFSWIRQATKKVYKLWGLVFVGLVVMLLVSNYAYSFWVGDKVSVPFLLSAIMALWVLLSTSTMVFSNFLSGISKIKLSLWHSVFVSIINIPLSIFFAKNLAMGSAGVILASVICVFPRAIFQPIQYWKIINGKAKGIWNQ</sequence>
<proteinExistence type="predicted"/>
<feature type="transmembrane region" description="Helical" evidence="6">
    <location>
        <begin position="195"/>
        <end position="220"/>
    </location>
</feature>
<evidence type="ECO:0000256" key="2">
    <source>
        <dbReference type="ARBA" id="ARBA00022475"/>
    </source>
</evidence>
<evidence type="ECO:0000313" key="8">
    <source>
        <dbReference type="Proteomes" id="UP000321721"/>
    </source>
</evidence>
<evidence type="ECO:0000256" key="3">
    <source>
        <dbReference type="ARBA" id="ARBA00022692"/>
    </source>
</evidence>
<keyword evidence="5 6" id="KW-0472">Membrane</keyword>
<comment type="subcellular location">
    <subcellularLocation>
        <location evidence="1">Cell membrane</location>
        <topology evidence="1">Multi-pass membrane protein</topology>
    </subcellularLocation>
</comment>
<reference evidence="7 8" key="1">
    <citation type="submission" date="2019-08" db="EMBL/GenBank/DDBJ databases">
        <title>Genome of Vicingus serpentipes NCIMB 15042.</title>
        <authorList>
            <person name="Bowman J.P."/>
        </authorList>
    </citation>
    <scope>NUCLEOTIDE SEQUENCE [LARGE SCALE GENOMIC DNA]</scope>
    <source>
        <strain evidence="7 8">NCIMB 15042</strain>
    </source>
</reference>
<feature type="transmembrane region" description="Helical" evidence="6">
    <location>
        <begin position="23"/>
        <end position="41"/>
    </location>
</feature>
<comment type="caution">
    <text evidence="7">The sequence shown here is derived from an EMBL/GenBank/DDBJ whole genome shotgun (WGS) entry which is preliminary data.</text>
</comment>
<dbReference type="Pfam" id="PF01943">
    <property type="entry name" value="Polysacc_synt"/>
    <property type="match status" value="1"/>
</dbReference>
<feature type="transmembrane region" description="Helical" evidence="6">
    <location>
        <begin position="281"/>
        <end position="304"/>
    </location>
</feature>
<dbReference type="CDD" id="cd12082">
    <property type="entry name" value="MATE_like"/>
    <property type="match status" value="1"/>
</dbReference>
<feature type="transmembrane region" description="Helical" evidence="6">
    <location>
        <begin position="95"/>
        <end position="120"/>
    </location>
</feature>
<evidence type="ECO:0000313" key="7">
    <source>
        <dbReference type="EMBL" id="TXB65260.1"/>
    </source>
</evidence>
<dbReference type="OrthoDB" id="512217at2"/>
<keyword evidence="2" id="KW-1003">Cell membrane</keyword>
<feature type="transmembrane region" description="Helical" evidence="6">
    <location>
        <begin position="140"/>
        <end position="161"/>
    </location>
</feature>
<feature type="transmembrane region" description="Helical" evidence="6">
    <location>
        <begin position="241"/>
        <end position="261"/>
    </location>
</feature>
<dbReference type="InterPro" id="IPR050833">
    <property type="entry name" value="Poly_Biosynth_Transport"/>
</dbReference>
<dbReference type="RefSeq" id="WP_147100139.1">
    <property type="nucleotide sequence ID" value="NZ_VOOS01000003.1"/>
</dbReference>
<feature type="transmembrane region" description="Helical" evidence="6">
    <location>
        <begin position="412"/>
        <end position="431"/>
    </location>
</feature>